<keyword evidence="1" id="KW-0812">Transmembrane</keyword>
<proteinExistence type="predicted"/>
<accession>A0A7W3YBU0</accession>
<feature type="transmembrane region" description="Helical" evidence="1">
    <location>
        <begin position="156"/>
        <end position="174"/>
    </location>
</feature>
<feature type="transmembrane region" description="Helical" evidence="1">
    <location>
        <begin position="14"/>
        <end position="33"/>
    </location>
</feature>
<evidence type="ECO:0000313" key="2">
    <source>
        <dbReference type="EMBL" id="MBB1086054.1"/>
    </source>
</evidence>
<keyword evidence="1" id="KW-1133">Transmembrane helix</keyword>
<protein>
    <submittedName>
        <fullName evidence="2">Polymerase</fullName>
    </submittedName>
</protein>
<name>A0A7W3YBU0_9LACO</name>
<comment type="caution">
    <text evidence="2">The sequence shown here is derived from an EMBL/GenBank/DDBJ whole genome shotgun (WGS) entry which is preliminary data.</text>
</comment>
<evidence type="ECO:0000313" key="3">
    <source>
        <dbReference type="Proteomes" id="UP000518255"/>
    </source>
</evidence>
<reference evidence="2 3" key="1">
    <citation type="submission" date="2020-07" db="EMBL/GenBank/DDBJ databases">
        <title>Description of Limosilactobacillus balticus sp. nov., Limosilactobacillus agrestis sp. nov., Limosilactobacillus albertensis sp. nov., Limosilactobacillus rudii sp. nov., Limosilactobacillus fastidiosus sp. nov., five novel Limosilactobacillus species isolated from the vertebrate gastrointestinal tract, and proposal of 6 subspecies of Limosilactobacillus reuteri adapted to the gastrointestinal tract of specific vertebrate hosts.</title>
        <authorList>
            <person name="Li F."/>
            <person name="Cheng C."/>
            <person name="Zheng J."/>
            <person name="Quevedo R.M."/>
            <person name="Li J."/>
            <person name="Roos S."/>
            <person name="Gaenzle M.G."/>
            <person name="Walter J."/>
        </authorList>
    </citation>
    <scope>NUCLEOTIDE SEQUENCE [LARGE SCALE GENOMIC DNA]</scope>
    <source>
        <strain evidence="2 3">WF-MA3-C</strain>
    </source>
</reference>
<organism evidence="2 3">
    <name type="scientific">Limosilactobacillus fastidiosus</name>
    <dbReference type="NCBI Taxonomy" id="2759855"/>
    <lineage>
        <taxon>Bacteria</taxon>
        <taxon>Bacillati</taxon>
        <taxon>Bacillota</taxon>
        <taxon>Bacilli</taxon>
        <taxon>Lactobacillales</taxon>
        <taxon>Lactobacillaceae</taxon>
        <taxon>Limosilactobacillus</taxon>
    </lineage>
</organism>
<gene>
    <name evidence="2" type="ORF">H5R63_04510</name>
</gene>
<dbReference type="AlphaFoldDB" id="A0A7W3YBU0"/>
<dbReference type="Proteomes" id="UP000518255">
    <property type="component" value="Unassembled WGS sequence"/>
</dbReference>
<feature type="transmembrane region" description="Helical" evidence="1">
    <location>
        <begin position="233"/>
        <end position="252"/>
    </location>
</feature>
<feature type="transmembrane region" description="Helical" evidence="1">
    <location>
        <begin position="204"/>
        <end position="221"/>
    </location>
</feature>
<sequence>MQELKAGIHNSSGWGTRLYFLAFTIYFLPNFLMQTTFATDAISHVLRLISYIALLLLLYKIFVVDTWSRKELIIIVLILLSGVVTWRVAQISDYLFLFPFVFGAKDIDFKLIVKWYLYFNTVFLLSVIAFSLLKIIPNLIYYSLSRPTRYSLGMVYPSNIAAFGLFMALAYCYLRFNYLNFWDYCGIFLIACVGMKLTNTRLDFLATILIIPIMIITQRAYRNKKIARYLASFFWLAVPITAWVVVFGSYFYNSDNYLLRKLNDLSSGRLALGYTAFQRYKPNLFGRSIMEFSNAGIQGHRYANGIGRASHEYFYIDSSYLRMLLLWGIVAFIIIVVCLTLVALISTIRRTYVLSAIILITSLSLMFEPHVIQLIYNPFLLYLFSVDDYAIKGERYK</sequence>
<feature type="transmembrane region" description="Helical" evidence="1">
    <location>
        <begin position="324"/>
        <end position="345"/>
    </location>
</feature>
<feature type="transmembrane region" description="Helical" evidence="1">
    <location>
        <begin position="115"/>
        <end position="136"/>
    </location>
</feature>
<dbReference type="EMBL" id="JACIUY010000049">
    <property type="protein sequence ID" value="MBB1086054.1"/>
    <property type="molecule type" value="Genomic_DNA"/>
</dbReference>
<feature type="transmembrane region" description="Helical" evidence="1">
    <location>
        <begin position="45"/>
        <end position="62"/>
    </location>
</feature>
<evidence type="ECO:0000256" key="1">
    <source>
        <dbReference type="SAM" id="Phobius"/>
    </source>
</evidence>
<keyword evidence="1" id="KW-0472">Membrane</keyword>
<feature type="transmembrane region" description="Helical" evidence="1">
    <location>
        <begin position="74"/>
        <end position="103"/>
    </location>
</feature>
<feature type="transmembrane region" description="Helical" evidence="1">
    <location>
        <begin position="352"/>
        <end position="376"/>
    </location>
</feature>